<dbReference type="Proteomes" id="UP001342826">
    <property type="component" value="Unassembled WGS sequence"/>
</dbReference>
<proteinExistence type="predicted"/>
<evidence type="ECO:0000313" key="2">
    <source>
        <dbReference type="Proteomes" id="UP001342826"/>
    </source>
</evidence>
<accession>A0ABU6P191</accession>
<gene>
    <name evidence="1" type="ORF">P9271_17550</name>
</gene>
<sequence length="184" mass="21255">MIDDYKVNRMTMAILPQIEGTKLFSTVFEAEQEFTVKKKPIHLIEGSCAYFGSSYEGRKDGTRELMGVTHKSPIVIDPTSSIYFFPTTSPTRPQCAWLSHAYVLEYKQTGYDDTQVTFIGGKTVIIPISLTSFENQLFRTAQLRTIMSSRIEKEQHKMNMMLFSKESEIHKIYKQIIRELHKPD</sequence>
<dbReference type="EMBL" id="JARTFS010000013">
    <property type="protein sequence ID" value="MED4403116.1"/>
    <property type="molecule type" value="Genomic_DNA"/>
</dbReference>
<keyword evidence="2" id="KW-1185">Reference proteome</keyword>
<name>A0ABU6P191_9BACI</name>
<dbReference type="Pfam" id="PF06338">
    <property type="entry name" value="ComK"/>
    <property type="match status" value="1"/>
</dbReference>
<reference evidence="1 2" key="1">
    <citation type="submission" date="2023-03" db="EMBL/GenBank/DDBJ databases">
        <title>Bacillus Genome Sequencing.</title>
        <authorList>
            <person name="Dunlap C."/>
        </authorList>
    </citation>
    <scope>NUCLEOTIDE SEQUENCE [LARGE SCALE GENOMIC DNA]</scope>
    <source>
        <strain evidence="1 2">NRS-1717</strain>
    </source>
</reference>
<organism evidence="1 2">
    <name type="scientific">Metabacillus fastidiosus</name>
    <dbReference type="NCBI Taxonomy" id="1458"/>
    <lineage>
        <taxon>Bacteria</taxon>
        <taxon>Bacillati</taxon>
        <taxon>Bacillota</taxon>
        <taxon>Bacilli</taxon>
        <taxon>Bacillales</taxon>
        <taxon>Bacillaceae</taxon>
        <taxon>Metabacillus</taxon>
    </lineage>
</organism>
<protein>
    <submittedName>
        <fullName evidence="1">Competence protein ComK</fullName>
    </submittedName>
</protein>
<comment type="caution">
    <text evidence="1">The sequence shown here is derived from an EMBL/GenBank/DDBJ whole genome shotgun (WGS) entry which is preliminary data.</text>
</comment>
<dbReference type="GeneID" id="301139320"/>
<dbReference type="InterPro" id="IPR010461">
    <property type="entry name" value="ComK"/>
</dbReference>
<dbReference type="RefSeq" id="WP_066224701.1">
    <property type="nucleotide sequence ID" value="NZ_JARTFQ010000004.1"/>
</dbReference>
<dbReference type="PIRSF" id="PIRSF011560">
    <property type="entry name" value="ComK"/>
    <property type="match status" value="1"/>
</dbReference>
<evidence type="ECO:0000313" key="1">
    <source>
        <dbReference type="EMBL" id="MED4403116.1"/>
    </source>
</evidence>